<dbReference type="EMBL" id="JBHTNZ010000003">
    <property type="protein sequence ID" value="MFD1460514.1"/>
    <property type="molecule type" value="Genomic_DNA"/>
</dbReference>
<evidence type="ECO:0000313" key="1">
    <source>
        <dbReference type="EMBL" id="MFD1460514.1"/>
    </source>
</evidence>
<keyword evidence="2" id="KW-1185">Reference proteome</keyword>
<proteinExistence type="predicted"/>
<name>A0ABW4D9T7_9BACL</name>
<dbReference type="RefSeq" id="WP_229526640.1">
    <property type="nucleotide sequence ID" value="NZ_JAFFQR010000112.1"/>
</dbReference>
<sequence>MHEYEAAPDESTKVEKSLAKQSQHAGAGCAKAACRRMRQAFKQKLIDIVPALQGRVYDVQPPSQTAEEPYAVMALGEEIWKSSWAGYRQVVRIKLYAGQAGLAQADVWANALIAGLHRQSVTGQGEDTSIFTPHYLGARDAEKLDTVTGKAYRTLRFGVYVPETEGNSAVPASGAAQPDEWLAALTRWTQKQLGETWTVYADTWPAQPGRHAVLWRLSACETRMAGASMYELRKRFIGHIMAPDSAEENCAASALVEGFAAQIQLPLDQAQGQGRYITTAEASADLQVDAMLDGQLQLTLVQRRMRPAEDAALIRRVEIHPILK</sequence>
<evidence type="ECO:0000313" key="2">
    <source>
        <dbReference type="Proteomes" id="UP001597340"/>
    </source>
</evidence>
<comment type="caution">
    <text evidence="1">The sequence shown here is derived from an EMBL/GenBank/DDBJ whole genome shotgun (WGS) entry which is preliminary data.</text>
</comment>
<gene>
    <name evidence="1" type="ORF">ACFQ5D_03430</name>
</gene>
<protein>
    <submittedName>
        <fullName evidence="1">Uncharacterized protein</fullName>
    </submittedName>
</protein>
<reference evidence="2" key="1">
    <citation type="journal article" date="2019" name="Int. J. Syst. Evol. Microbiol.">
        <title>The Global Catalogue of Microorganisms (GCM) 10K type strain sequencing project: providing services to taxonomists for standard genome sequencing and annotation.</title>
        <authorList>
            <consortium name="The Broad Institute Genomics Platform"/>
            <consortium name="The Broad Institute Genome Sequencing Center for Infectious Disease"/>
            <person name="Wu L."/>
            <person name="Ma J."/>
        </authorList>
    </citation>
    <scope>NUCLEOTIDE SEQUENCE [LARGE SCALE GENOMIC DNA]</scope>
    <source>
        <strain evidence="2">CCM 9147</strain>
    </source>
</reference>
<accession>A0ABW4D9T7</accession>
<organism evidence="1 2">
    <name type="scientific">Paenibacillus farraposensis</name>
    <dbReference type="NCBI Taxonomy" id="2807095"/>
    <lineage>
        <taxon>Bacteria</taxon>
        <taxon>Bacillati</taxon>
        <taxon>Bacillota</taxon>
        <taxon>Bacilli</taxon>
        <taxon>Bacillales</taxon>
        <taxon>Paenibacillaceae</taxon>
        <taxon>Paenibacillus</taxon>
    </lineage>
</organism>
<dbReference type="Proteomes" id="UP001597340">
    <property type="component" value="Unassembled WGS sequence"/>
</dbReference>